<sequence length="43" mass="4886">MNFITFNPSMCESNNTFSQTNLFIIIGICGLLLFCLLILLLMK</sequence>
<keyword evidence="1" id="KW-0812">Transmembrane</keyword>
<reference evidence="2" key="1">
    <citation type="journal article" date="2020" name="Nature">
        <title>Giant virus diversity and host interactions through global metagenomics.</title>
        <authorList>
            <person name="Schulz F."/>
            <person name="Roux S."/>
            <person name="Paez-Espino D."/>
            <person name="Jungbluth S."/>
            <person name="Walsh D.A."/>
            <person name="Denef V.J."/>
            <person name="McMahon K.D."/>
            <person name="Konstantinidis K.T."/>
            <person name="Eloe-Fadrosh E.A."/>
            <person name="Kyrpides N.C."/>
            <person name="Woyke T."/>
        </authorList>
    </citation>
    <scope>NUCLEOTIDE SEQUENCE</scope>
    <source>
        <strain evidence="2">GVMAG-M-3300023179-2</strain>
    </source>
</reference>
<keyword evidence="1" id="KW-0472">Membrane</keyword>
<protein>
    <submittedName>
        <fullName evidence="2">Uncharacterized protein</fullName>
    </submittedName>
</protein>
<name>A0A6C0EEB9_9ZZZZ</name>
<keyword evidence="1" id="KW-1133">Transmembrane helix</keyword>
<dbReference type="EMBL" id="MN739801">
    <property type="protein sequence ID" value="QHT26753.1"/>
    <property type="molecule type" value="Genomic_DNA"/>
</dbReference>
<evidence type="ECO:0000256" key="1">
    <source>
        <dbReference type="SAM" id="Phobius"/>
    </source>
</evidence>
<feature type="transmembrane region" description="Helical" evidence="1">
    <location>
        <begin position="22"/>
        <end position="42"/>
    </location>
</feature>
<dbReference type="AlphaFoldDB" id="A0A6C0EEB9"/>
<accession>A0A6C0EEB9</accession>
<evidence type="ECO:0000313" key="2">
    <source>
        <dbReference type="EMBL" id="QHT26753.1"/>
    </source>
</evidence>
<proteinExistence type="predicted"/>
<organism evidence="2">
    <name type="scientific">viral metagenome</name>
    <dbReference type="NCBI Taxonomy" id="1070528"/>
    <lineage>
        <taxon>unclassified sequences</taxon>
        <taxon>metagenomes</taxon>
        <taxon>organismal metagenomes</taxon>
    </lineage>
</organism>